<dbReference type="FunFam" id="3.40.630.10:FF:000054">
    <property type="entry name" value="Peptide hydrolase"/>
    <property type="match status" value="1"/>
</dbReference>
<dbReference type="GO" id="GO:0006508">
    <property type="term" value="P:proteolysis"/>
    <property type="evidence" value="ECO:0007669"/>
    <property type="project" value="UniProtKB-KW"/>
</dbReference>
<dbReference type="SUPFAM" id="SSF52025">
    <property type="entry name" value="PA domain"/>
    <property type="match status" value="1"/>
</dbReference>
<dbReference type="Proteomes" id="UP000654922">
    <property type="component" value="Unassembled WGS sequence"/>
</dbReference>
<comment type="similarity">
    <text evidence="2">Belongs to the peptidase M28 family. M28A subfamily.</text>
</comment>
<reference evidence="13" key="1">
    <citation type="submission" date="2020-06" db="EMBL/GenBank/DDBJ databases">
        <title>Draft genome sequences of strains closely related to Aspergillus parafelis and Aspergillus hiratsukae.</title>
        <authorList>
            <person name="Dos Santos R.A.C."/>
            <person name="Rivero-Menendez O."/>
            <person name="Steenwyk J.L."/>
            <person name="Mead M.E."/>
            <person name="Goldman G.H."/>
            <person name="Alastruey-Izquierdo A."/>
            <person name="Rokas A."/>
        </authorList>
    </citation>
    <scope>NUCLEOTIDE SEQUENCE</scope>
    <source>
        <strain evidence="13">CNM-CM5623</strain>
    </source>
</reference>
<keyword evidence="6 10" id="KW-0732">Signal</keyword>
<comment type="cofactor">
    <cofactor evidence="1">
        <name>Zn(2+)</name>
        <dbReference type="ChEBI" id="CHEBI:29105"/>
    </cofactor>
</comment>
<organism evidence="13 14">
    <name type="scientific">Aspergillus felis</name>
    <dbReference type="NCBI Taxonomy" id="1287682"/>
    <lineage>
        <taxon>Eukaryota</taxon>
        <taxon>Fungi</taxon>
        <taxon>Dikarya</taxon>
        <taxon>Ascomycota</taxon>
        <taxon>Pezizomycotina</taxon>
        <taxon>Eurotiomycetes</taxon>
        <taxon>Eurotiomycetidae</taxon>
        <taxon>Eurotiales</taxon>
        <taxon>Aspergillaceae</taxon>
        <taxon>Aspergillus</taxon>
        <taxon>Aspergillus subgen. Fumigati</taxon>
    </lineage>
</organism>
<dbReference type="EC" id="3.4.-.-" evidence="10"/>
<evidence type="ECO:0000256" key="2">
    <source>
        <dbReference type="ARBA" id="ARBA00005957"/>
    </source>
</evidence>
<protein>
    <recommendedName>
        <fullName evidence="10">Peptide hydrolase</fullName>
        <ecNumber evidence="10">3.4.-.-</ecNumber>
    </recommendedName>
</protein>
<feature type="domain" description="Peptidase M28" evidence="12">
    <location>
        <begin position="260"/>
        <end position="469"/>
    </location>
</feature>
<proteinExistence type="inferred from homology"/>
<dbReference type="EMBL" id="JACBAE010001383">
    <property type="protein sequence ID" value="KAF7158934.1"/>
    <property type="molecule type" value="Genomic_DNA"/>
</dbReference>
<sequence>MLASPIHLLATGLALAGEVAALQLPLFGASDPHIPVAGKELISSSALQSQVDVGNLLKRAKHLYNIAELGIDEYNHPTRVIGSKGHLGTLDYIYATLTDFDDYYTISNQSFPAFSGNVVESRLVLGHTVPESALPMGLTPPTKDHEPVYGPLVLVSRQGCDAADYPPELKGAIAFISRGSCPFGTKSALAGKAGAVAAVIFNNEKGGLGGTLGTPSPDHVATFGISDSDAAPFLERLGHGQKVDAIAYIDATVETITTTNIIAQTKEGDADNCVMAGAHSDSVMEGPGINDDGSGSLTLLEIASLLPQYRVNNCVRLAWWAGEEEGLLGSDYYVSVLPEAENLKIRLFMDYDMLASPNFAYQVYNATNAVNPVGSEQLRDLYTEFYEAHGLNFTYIAFDGRSDYDAFIRNGIPGGGIATGAEVIKTEEEQKMFGGVAGDAFDPCYHQLCDDVGNVNLTAWEVNTKLVAHSIATPYFEEEPISTNSGVTASWLPSFPVGRWISSAPVFAILALCGESKNSSKPSAGSFTPEFSAWKEYCVIRLHSYPLVHLYTIMALETLPAELRIHILKSMPDVETLHDLIRVSAAYRTTYRFSQRSILDRLVREHYGAVGLEEPIMAIQSTGLHAEESANKQRIIEVLDRQRISDSVPSKLNPSDSIDLLHLHQTFQTLLDCLCKHARHSRQIEPLPRQQTAALRLSPTEKARILRALCRLQTYCNVFGAREWAEPADDLCNPSIPKRTSSTWYKNFTIHEMWRLCFGSMAPWEVEEFGSVWVLVRNEYKRMFDEIQQEFPRTDSRWRSLRPASLPADPCELYPSSSDESNDYSIYLNHLVLLGPTFLHKVLSQNTREDRWRLLACNAISSKSSFMDTVRVVRNPSPQLWSVERCANDDTLQGLRTMPAIDQPNPGWKQHWHGQDVADCESFTPRSTVGTSEDTQLRTFGHCVGWEWGYALWDAAS</sequence>
<evidence type="ECO:0000256" key="4">
    <source>
        <dbReference type="ARBA" id="ARBA00022670"/>
    </source>
</evidence>
<dbReference type="InterPro" id="IPR003137">
    <property type="entry name" value="PA_domain"/>
</dbReference>
<evidence type="ECO:0000256" key="9">
    <source>
        <dbReference type="ARBA" id="ARBA00023049"/>
    </source>
</evidence>
<dbReference type="Gene3D" id="3.50.30.30">
    <property type="match status" value="1"/>
</dbReference>
<feature type="chain" id="PRO_5034506713" description="Peptide hydrolase" evidence="10">
    <location>
        <begin position="22"/>
        <end position="957"/>
    </location>
</feature>
<feature type="signal peptide" evidence="10">
    <location>
        <begin position="1"/>
        <end position="21"/>
    </location>
</feature>
<dbReference type="InterPro" id="IPR045175">
    <property type="entry name" value="M28_fam"/>
</dbReference>
<comment type="caution">
    <text evidence="13">The sequence shown here is derived from an EMBL/GenBank/DDBJ whole genome shotgun (WGS) entry which is preliminary data.</text>
</comment>
<dbReference type="Gene3D" id="3.40.630.10">
    <property type="entry name" value="Zn peptidases"/>
    <property type="match status" value="1"/>
</dbReference>
<keyword evidence="9" id="KW-0482">Metalloprotease</keyword>
<evidence type="ECO:0000313" key="14">
    <source>
        <dbReference type="Proteomes" id="UP000654922"/>
    </source>
</evidence>
<dbReference type="GO" id="GO:0004177">
    <property type="term" value="F:aminopeptidase activity"/>
    <property type="evidence" value="ECO:0007669"/>
    <property type="project" value="UniProtKB-KW"/>
</dbReference>
<evidence type="ECO:0000259" key="12">
    <source>
        <dbReference type="Pfam" id="PF04389"/>
    </source>
</evidence>
<dbReference type="OrthoDB" id="10013407at2759"/>
<evidence type="ECO:0000256" key="3">
    <source>
        <dbReference type="ARBA" id="ARBA00022438"/>
    </source>
</evidence>
<dbReference type="GO" id="GO:0008235">
    <property type="term" value="F:metalloexopeptidase activity"/>
    <property type="evidence" value="ECO:0007669"/>
    <property type="project" value="InterPro"/>
</dbReference>
<dbReference type="PANTHER" id="PTHR12147:SF17">
    <property type="entry name" value="AMINOPEPTIDASE Y"/>
    <property type="match status" value="1"/>
</dbReference>
<keyword evidence="3" id="KW-0031">Aminopeptidase</keyword>
<keyword evidence="8 10" id="KW-0862">Zinc</keyword>
<evidence type="ECO:0000256" key="10">
    <source>
        <dbReference type="RuleBase" id="RU361240"/>
    </source>
</evidence>
<evidence type="ECO:0000256" key="5">
    <source>
        <dbReference type="ARBA" id="ARBA00022723"/>
    </source>
</evidence>
<evidence type="ECO:0000259" key="11">
    <source>
        <dbReference type="Pfam" id="PF02225"/>
    </source>
</evidence>
<dbReference type="SUPFAM" id="SSF53187">
    <property type="entry name" value="Zn-dependent exopeptidases"/>
    <property type="match status" value="1"/>
</dbReference>
<evidence type="ECO:0000256" key="1">
    <source>
        <dbReference type="ARBA" id="ARBA00001947"/>
    </source>
</evidence>
<gene>
    <name evidence="13" type="ORF">CNMCM5623_004113</name>
</gene>
<dbReference type="CDD" id="cd03876">
    <property type="entry name" value="M28_SGAP_like"/>
    <property type="match status" value="1"/>
</dbReference>
<keyword evidence="5 10" id="KW-0479">Metal-binding</keyword>
<evidence type="ECO:0000256" key="6">
    <source>
        <dbReference type="ARBA" id="ARBA00022729"/>
    </source>
</evidence>
<evidence type="ECO:0000256" key="8">
    <source>
        <dbReference type="ARBA" id="ARBA00022833"/>
    </source>
</evidence>
<evidence type="ECO:0000256" key="7">
    <source>
        <dbReference type="ARBA" id="ARBA00022801"/>
    </source>
</evidence>
<dbReference type="InterPro" id="IPR041756">
    <property type="entry name" value="M28_SGAP-like"/>
</dbReference>
<keyword evidence="4 10" id="KW-0645">Protease</keyword>
<keyword evidence="7 10" id="KW-0378">Hydrolase</keyword>
<evidence type="ECO:0000313" key="13">
    <source>
        <dbReference type="EMBL" id="KAF7158934.1"/>
    </source>
</evidence>
<dbReference type="AlphaFoldDB" id="A0A8H6PRD5"/>
<dbReference type="FunFam" id="3.50.30.30:FF:000054">
    <property type="entry name" value="Peptide hydrolase"/>
    <property type="match status" value="1"/>
</dbReference>
<name>A0A8H6PRD5_9EURO</name>
<dbReference type="Pfam" id="PF02225">
    <property type="entry name" value="PA"/>
    <property type="match status" value="1"/>
</dbReference>
<accession>A0A8H6PRD5</accession>
<dbReference type="InterPro" id="IPR046450">
    <property type="entry name" value="PA_dom_sf"/>
</dbReference>
<dbReference type="GO" id="GO:0046872">
    <property type="term" value="F:metal ion binding"/>
    <property type="evidence" value="ECO:0007669"/>
    <property type="project" value="UniProtKB-KW"/>
</dbReference>
<feature type="domain" description="PA" evidence="11">
    <location>
        <begin position="148"/>
        <end position="231"/>
    </location>
</feature>
<dbReference type="PANTHER" id="PTHR12147">
    <property type="entry name" value="METALLOPEPTIDASE M28 FAMILY MEMBER"/>
    <property type="match status" value="1"/>
</dbReference>
<dbReference type="Pfam" id="PF04389">
    <property type="entry name" value="Peptidase_M28"/>
    <property type="match status" value="1"/>
</dbReference>
<dbReference type="InterPro" id="IPR007484">
    <property type="entry name" value="Peptidase_M28"/>
</dbReference>